<accession>A0AAT9JAW6</accession>
<protein>
    <submittedName>
        <fullName evidence="1">Uncharacterized protein</fullName>
    </submittedName>
</protein>
<reference evidence="1" key="1">
    <citation type="journal article" date="2023" name="Microbiome">
        <title>Phages are unrecognized players in the ecology of the oral pathogen Porphyromonas gingivalis.</title>
        <authorList>
            <person name="Matrishin C.B."/>
            <person name="Haase E.M."/>
            <person name="Dewhirst F.E."/>
            <person name="Mark Welch J.L."/>
            <person name="Miranda-Sanchez F."/>
            <person name="Chen T."/>
            <person name="MacFarland D.C."/>
            <person name="Kauffman K.M."/>
        </authorList>
    </citation>
    <scope>NUCLEOTIDE SEQUENCE</scope>
</reference>
<proteinExistence type="predicted"/>
<name>A0AAT9JAW6_9VIRU</name>
<reference evidence="1" key="2">
    <citation type="submission" date="2024-05" db="EMBL/GenBank/DDBJ databases">
        <authorList>
            <person name="Matrishin C.B."/>
            <person name="Kauffman K.M."/>
        </authorList>
    </citation>
    <scope>NUCLEOTIDE SEQUENCE</scope>
</reference>
<sequence length="30" mass="3585">MRALRLDLRLSRERHCLVCGAEDDDRRSEL</sequence>
<organism evidence="1">
    <name type="scientific">Porphyromonas phage phage005a_ATCC49417</name>
    <dbReference type="NCBI Taxonomy" id="3154097"/>
    <lineage>
        <taxon>Viruses</taxon>
    </lineage>
</organism>
<dbReference type="EMBL" id="BK068088">
    <property type="protein sequence ID" value="DBA54895.1"/>
    <property type="molecule type" value="Genomic_DNA"/>
</dbReference>
<evidence type="ECO:0000313" key="1">
    <source>
        <dbReference type="EMBL" id="DBA54895.1"/>
    </source>
</evidence>